<dbReference type="PANTHER" id="PTHR43877">
    <property type="entry name" value="AMINOALKYLPHOSPHONATE N-ACETYLTRANSFERASE-RELATED-RELATED"/>
    <property type="match status" value="1"/>
</dbReference>
<organism evidence="4 5">
    <name type="scientific">Nocardioides panacisoli</name>
    <dbReference type="NCBI Taxonomy" id="627624"/>
    <lineage>
        <taxon>Bacteria</taxon>
        <taxon>Bacillati</taxon>
        <taxon>Actinomycetota</taxon>
        <taxon>Actinomycetes</taxon>
        <taxon>Propionibacteriales</taxon>
        <taxon>Nocardioidaceae</taxon>
        <taxon>Nocardioides</taxon>
    </lineage>
</organism>
<keyword evidence="2" id="KW-0012">Acyltransferase</keyword>
<keyword evidence="5" id="KW-1185">Reference proteome</keyword>
<dbReference type="Pfam" id="PF00583">
    <property type="entry name" value="Acetyltransf_1"/>
    <property type="match status" value="1"/>
</dbReference>
<sequence length="153" mass="16423">MRIAVDDPLRADVRALLDEHLADMHATSPAESVHALDPTALTAPGITFWTLRDDGGAVLGCAALKQLAPDHGEIKSMRTSIAARRRGVAARLLDHVVAEARARGYRRLSLETGSQDFFAPAHSLYASRGFTGCGPFEGYVEDPHSIFMALALG</sequence>
<evidence type="ECO:0000259" key="3">
    <source>
        <dbReference type="PROSITE" id="PS51186"/>
    </source>
</evidence>
<name>A0ABP7J2G5_9ACTN</name>
<dbReference type="RefSeq" id="WP_344778230.1">
    <property type="nucleotide sequence ID" value="NZ_BAABAH010000017.1"/>
</dbReference>
<gene>
    <name evidence="4" type="ORF">GCM10022242_36900</name>
</gene>
<dbReference type="SUPFAM" id="SSF55729">
    <property type="entry name" value="Acyl-CoA N-acyltransferases (Nat)"/>
    <property type="match status" value="1"/>
</dbReference>
<evidence type="ECO:0000313" key="4">
    <source>
        <dbReference type="EMBL" id="GAA3832354.1"/>
    </source>
</evidence>
<protein>
    <submittedName>
        <fullName evidence="4">GNAT family N-acetyltransferase</fullName>
    </submittedName>
</protein>
<dbReference type="PROSITE" id="PS51186">
    <property type="entry name" value="GNAT"/>
    <property type="match status" value="1"/>
</dbReference>
<proteinExistence type="predicted"/>
<evidence type="ECO:0000313" key="5">
    <source>
        <dbReference type="Proteomes" id="UP001501821"/>
    </source>
</evidence>
<feature type="domain" description="N-acetyltransferase" evidence="3">
    <location>
        <begin position="11"/>
        <end position="153"/>
    </location>
</feature>
<dbReference type="PANTHER" id="PTHR43877:SF5">
    <property type="entry name" value="BLL8307 PROTEIN"/>
    <property type="match status" value="1"/>
</dbReference>
<keyword evidence="1" id="KW-0808">Transferase</keyword>
<comment type="caution">
    <text evidence="4">The sequence shown here is derived from an EMBL/GenBank/DDBJ whole genome shotgun (WGS) entry which is preliminary data.</text>
</comment>
<dbReference type="InterPro" id="IPR050832">
    <property type="entry name" value="Bact_Acetyltransf"/>
</dbReference>
<dbReference type="InterPro" id="IPR000182">
    <property type="entry name" value="GNAT_dom"/>
</dbReference>
<reference evidence="5" key="1">
    <citation type="journal article" date="2019" name="Int. J. Syst. Evol. Microbiol.">
        <title>The Global Catalogue of Microorganisms (GCM) 10K type strain sequencing project: providing services to taxonomists for standard genome sequencing and annotation.</title>
        <authorList>
            <consortium name="The Broad Institute Genomics Platform"/>
            <consortium name="The Broad Institute Genome Sequencing Center for Infectious Disease"/>
            <person name="Wu L."/>
            <person name="Ma J."/>
        </authorList>
    </citation>
    <scope>NUCLEOTIDE SEQUENCE [LARGE SCALE GENOMIC DNA]</scope>
    <source>
        <strain evidence="5">JCM 16953</strain>
    </source>
</reference>
<dbReference type="EMBL" id="BAABAH010000017">
    <property type="protein sequence ID" value="GAA3832354.1"/>
    <property type="molecule type" value="Genomic_DNA"/>
</dbReference>
<dbReference type="Gene3D" id="3.40.630.30">
    <property type="match status" value="1"/>
</dbReference>
<dbReference type="Proteomes" id="UP001501821">
    <property type="component" value="Unassembled WGS sequence"/>
</dbReference>
<dbReference type="InterPro" id="IPR016181">
    <property type="entry name" value="Acyl_CoA_acyltransferase"/>
</dbReference>
<accession>A0ABP7J2G5</accession>
<evidence type="ECO:0000256" key="1">
    <source>
        <dbReference type="ARBA" id="ARBA00022679"/>
    </source>
</evidence>
<evidence type="ECO:0000256" key="2">
    <source>
        <dbReference type="ARBA" id="ARBA00023315"/>
    </source>
</evidence>